<dbReference type="GO" id="GO:0004222">
    <property type="term" value="F:metalloendopeptidase activity"/>
    <property type="evidence" value="ECO:0007669"/>
    <property type="project" value="TreeGrafter"/>
</dbReference>
<sequence length="257" mass="27535">MKKLTISRFLTYGLIGSISFAARSALPQTANNSVSSTFIWPSQGILSQGFRKNQHEGIDIAGAVGTPVVAAASGTVIKAGWDDWGLGNSIEIRLPNGSVTVYGHNSRLLVRKGQEVNQGQAIALMGSTGNSSGSHLHFEVHPNGRLAVDPISFLPGTVAGKIPQLITDNGCNGVSVIEGQTQKVSVKVCQENGQLFYIGQLKKDPNKPVKLRAFNIGTARYRADNGSFSYFISPHGVEVWRNGRKVSSDIFDTSKHS</sequence>
<dbReference type="AlphaFoldDB" id="A0A951QPD5"/>
<proteinExistence type="predicted"/>
<dbReference type="PANTHER" id="PTHR21666">
    <property type="entry name" value="PEPTIDASE-RELATED"/>
    <property type="match status" value="1"/>
</dbReference>
<gene>
    <name evidence="3" type="ORF">KME60_19295</name>
</gene>
<dbReference type="EMBL" id="JAHHGZ010000021">
    <property type="protein sequence ID" value="MBW4669498.1"/>
    <property type="molecule type" value="Genomic_DNA"/>
</dbReference>
<dbReference type="Gene3D" id="2.70.70.10">
    <property type="entry name" value="Glucose Permease (Domain IIA)"/>
    <property type="match status" value="1"/>
</dbReference>
<evidence type="ECO:0000313" key="4">
    <source>
        <dbReference type="Proteomes" id="UP000729701"/>
    </source>
</evidence>
<comment type="caution">
    <text evidence="3">The sequence shown here is derived from an EMBL/GenBank/DDBJ whole genome shotgun (WGS) entry which is preliminary data.</text>
</comment>
<accession>A0A951QPD5</accession>
<protein>
    <submittedName>
        <fullName evidence="3">M23 family metallopeptidase</fullName>
    </submittedName>
</protein>
<reference evidence="3" key="2">
    <citation type="journal article" date="2022" name="Microbiol. Resour. Announc.">
        <title>Metagenome Sequencing to Explore Phylogenomics of Terrestrial Cyanobacteria.</title>
        <authorList>
            <person name="Ward R.D."/>
            <person name="Stajich J.E."/>
            <person name="Johansen J.R."/>
            <person name="Huntemann M."/>
            <person name="Clum A."/>
            <person name="Foster B."/>
            <person name="Foster B."/>
            <person name="Roux S."/>
            <person name="Palaniappan K."/>
            <person name="Varghese N."/>
            <person name="Mukherjee S."/>
            <person name="Reddy T.B.K."/>
            <person name="Daum C."/>
            <person name="Copeland A."/>
            <person name="Chen I.A."/>
            <person name="Ivanova N.N."/>
            <person name="Kyrpides N.C."/>
            <person name="Shapiro N."/>
            <person name="Eloe-Fadrosh E.A."/>
            <person name="Pietrasiak N."/>
        </authorList>
    </citation>
    <scope>NUCLEOTIDE SEQUENCE</scope>
    <source>
        <strain evidence="3">GSE-NOS-MK-12-04C</strain>
    </source>
</reference>
<dbReference type="InterPro" id="IPR011055">
    <property type="entry name" value="Dup_hybrid_motif"/>
</dbReference>
<evidence type="ECO:0000256" key="1">
    <source>
        <dbReference type="SAM" id="SignalP"/>
    </source>
</evidence>
<dbReference type="Proteomes" id="UP000729701">
    <property type="component" value="Unassembled WGS sequence"/>
</dbReference>
<organism evidence="3 4">
    <name type="scientific">Cyanomargarita calcarea GSE-NOS-MK-12-04C</name>
    <dbReference type="NCBI Taxonomy" id="2839659"/>
    <lineage>
        <taxon>Bacteria</taxon>
        <taxon>Bacillati</taxon>
        <taxon>Cyanobacteriota</taxon>
        <taxon>Cyanophyceae</taxon>
        <taxon>Nostocales</taxon>
        <taxon>Cyanomargaritaceae</taxon>
        <taxon>Cyanomargarita</taxon>
    </lineage>
</organism>
<keyword evidence="1" id="KW-0732">Signal</keyword>
<feature type="domain" description="M23ase beta-sheet core" evidence="2">
    <location>
        <begin position="54"/>
        <end position="150"/>
    </location>
</feature>
<evidence type="ECO:0000259" key="2">
    <source>
        <dbReference type="Pfam" id="PF01551"/>
    </source>
</evidence>
<dbReference type="PANTHER" id="PTHR21666:SF270">
    <property type="entry name" value="MUREIN HYDROLASE ACTIVATOR ENVC"/>
    <property type="match status" value="1"/>
</dbReference>
<dbReference type="Pfam" id="PF01551">
    <property type="entry name" value="Peptidase_M23"/>
    <property type="match status" value="1"/>
</dbReference>
<dbReference type="InterPro" id="IPR050570">
    <property type="entry name" value="Cell_wall_metabolism_enzyme"/>
</dbReference>
<dbReference type="SUPFAM" id="SSF51261">
    <property type="entry name" value="Duplicated hybrid motif"/>
    <property type="match status" value="1"/>
</dbReference>
<evidence type="ECO:0000313" key="3">
    <source>
        <dbReference type="EMBL" id="MBW4669498.1"/>
    </source>
</evidence>
<dbReference type="CDD" id="cd12797">
    <property type="entry name" value="M23_peptidase"/>
    <property type="match status" value="1"/>
</dbReference>
<name>A0A951QPD5_9CYAN</name>
<feature type="signal peptide" evidence="1">
    <location>
        <begin position="1"/>
        <end position="21"/>
    </location>
</feature>
<reference evidence="3" key="1">
    <citation type="submission" date="2021-05" db="EMBL/GenBank/DDBJ databases">
        <authorList>
            <person name="Pietrasiak N."/>
            <person name="Ward R."/>
            <person name="Stajich J.E."/>
            <person name="Kurbessoian T."/>
        </authorList>
    </citation>
    <scope>NUCLEOTIDE SEQUENCE</scope>
    <source>
        <strain evidence="3">GSE-NOS-MK-12-04C</strain>
    </source>
</reference>
<dbReference type="InterPro" id="IPR016047">
    <property type="entry name" value="M23ase_b-sheet_dom"/>
</dbReference>
<feature type="chain" id="PRO_5037717130" evidence="1">
    <location>
        <begin position="22"/>
        <end position="257"/>
    </location>
</feature>